<keyword evidence="5 7" id="KW-0472">Membrane</keyword>
<sequence>MEIFTYDFMIMAFTAGTIIAIICPLVGNFLVLRRLSQIGDTLSHLALAGVAGSALIGINPTIGTVVFVLASSLGIERLRRAYARYSEISIAAATFGGMALAAILFSLSKGSSMNIMGFLFGSLVSVTRNDIITISVLGFMIVAVVYLLFKELLFITFDEDAAAISGIPVNAINALFTAMIAVTIALSMRVVGALLVSALMVIPAATALRIAKSFKQTIAYSIIFSFSSVFSGIFLSYYLDLSPGGTIIAISLIIMLAVNIIKRR</sequence>
<reference evidence="9" key="1">
    <citation type="submission" date="2010-11" db="EMBL/GenBank/DDBJ databases">
        <title>The complete genome of Mahella australiensis DSM 15567.</title>
        <authorList>
            <consortium name="US DOE Joint Genome Institute (JGI-PGF)"/>
            <person name="Lucas S."/>
            <person name="Copeland A."/>
            <person name="Lapidus A."/>
            <person name="Bruce D."/>
            <person name="Goodwin L."/>
            <person name="Pitluck S."/>
            <person name="Kyrpides N."/>
            <person name="Mavromatis K."/>
            <person name="Pagani I."/>
            <person name="Ivanova N."/>
            <person name="Teshima H."/>
            <person name="Brettin T."/>
            <person name="Detter J.C."/>
            <person name="Han C."/>
            <person name="Tapia R."/>
            <person name="Land M."/>
            <person name="Hauser L."/>
            <person name="Markowitz V."/>
            <person name="Cheng J.-F."/>
            <person name="Hugenholtz P."/>
            <person name="Woyke T."/>
            <person name="Wu D."/>
            <person name="Spring S."/>
            <person name="Pukall R."/>
            <person name="Steenblock K."/>
            <person name="Schneider S."/>
            <person name="Klenk H.-P."/>
            <person name="Eisen J.A."/>
        </authorList>
    </citation>
    <scope>NUCLEOTIDE SEQUENCE [LARGE SCALE GENOMIC DNA]</scope>
    <source>
        <strain evidence="9">DSM 15567 / CIP 107919 / 50-1 BON</strain>
    </source>
</reference>
<name>F4A1R2_MAHA5</name>
<evidence type="ECO:0000256" key="3">
    <source>
        <dbReference type="ARBA" id="ARBA00022692"/>
    </source>
</evidence>
<dbReference type="SUPFAM" id="SSF81345">
    <property type="entry name" value="ABC transporter involved in vitamin B12 uptake, BtuC"/>
    <property type="match status" value="1"/>
</dbReference>
<evidence type="ECO:0000256" key="2">
    <source>
        <dbReference type="ARBA" id="ARBA00008034"/>
    </source>
</evidence>
<dbReference type="Proteomes" id="UP000008457">
    <property type="component" value="Chromosome"/>
</dbReference>
<organism evidence="8 9">
    <name type="scientific">Mahella australiensis (strain DSM 15567 / CIP 107919 / 50-1 BON)</name>
    <dbReference type="NCBI Taxonomy" id="697281"/>
    <lineage>
        <taxon>Bacteria</taxon>
        <taxon>Bacillati</taxon>
        <taxon>Bacillota</taxon>
        <taxon>Clostridia</taxon>
        <taxon>Thermoanaerobacterales</taxon>
        <taxon>Thermoanaerobacterales Family IV. Incertae Sedis</taxon>
        <taxon>Mahella</taxon>
    </lineage>
</organism>
<feature type="transmembrane region" description="Helical" evidence="7">
    <location>
        <begin position="161"/>
        <end position="184"/>
    </location>
</feature>
<comment type="similarity">
    <text evidence="2 6">Belongs to the ABC-3 integral membrane protein family.</text>
</comment>
<dbReference type="KEGG" id="mas:Mahau_1936"/>
<feature type="transmembrane region" description="Helical" evidence="7">
    <location>
        <begin position="12"/>
        <end position="32"/>
    </location>
</feature>
<dbReference type="PANTHER" id="PTHR30477:SF0">
    <property type="entry name" value="METAL TRANSPORT SYSTEM MEMBRANE PROTEIN TM_0125-RELATED"/>
    <property type="match status" value="1"/>
</dbReference>
<dbReference type="RefSeq" id="WP_013781540.1">
    <property type="nucleotide sequence ID" value="NC_015520.1"/>
</dbReference>
<dbReference type="STRING" id="697281.Mahau_1936"/>
<dbReference type="AlphaFoldDB" id="F4A1R2"/>
<evidence type="ECO:0000256" key="7">
    <source>
        <dbReference type="SAM" id="Phobius"/>
    </source>
</evidence>
<evidence type="ECO:0000313" key="8">
    <source>
        <dbReference type="EMBL" id="AEE97112.1"/>
    </source>
</evidence>
<dbReference type="PANTHER" id="PTHR30477">
    <property type="entry name" value="ABC-TRANSPORTER METAL-BINDING PROTEIN"/>
    <property type="match status" value="1"/>
</dbReference>
<proteinExistence type="inferred from homology"/>
<dbReference type="EMBL" id="CP002360">
    <property type="protein sequence ID" value="AEE97112.1"/>
    <property type="molecule type" value="Genomic_DNA"/>
</dbReference>
<dbReference type="OrthoDB" id="9798540at2"/>
<evidence type="ECO:0000313" key="9">
    <source>
        <dbReference type="Proteomes" id="UP000008457"/>
    </source>
</evidence>
<dbReference type="GO" id="GO:0010043">
    <property type="term" value="P:response to zinc ion"/>
    <property type="evidence" value="ECO:0007669"/>
    <property type="project" value="TreeGrafter"/>
</dbReference>
<reference evidence="8 9" key="2">
    <citation type="journal article" date="2011" name="Stand. Genomic Sci.">
        <title>Complete genome sequence of Mahella australiensis type strain (50-1 BON).</title>
        <authorList>
            <person name="Sikorski J."/>
            <person name="Teshima H."/>
            <person name="Nolan M."/>
            <person name="Lucas S."/>
            <person name="Hammon N."/>
            <person name="Deshpande S."/>
            <person name="Cheng J.F."/>
            <person name="Pitluck S."/>
            <person name="Liolios K."/>
            <person name="Pagani I."/>
            <person name="Ivanova N."/>
            <person name="Huntemann M."/>
            <person name="Mavromatis K."/>
            <person name="Ovchinikova G."/>
            <person name="Pati A."/>
            <person name="Tapia R."/>
            <person name="Han C."/>
            <person name="Goodwin L."/>
            <person name="Chen A."/>
            <person name="Palaniappan K."/>
            <person name="Land M."/>
            <person name="Hauser L."/>
            <person name="Ngatchou-Djao O.D."/>
            <person name="Rohde M."/>
            <person name="Pukall R."/>
            <person name="Spring S."/>
            <person name="Abt B."/>
            <person name="Goker M."/>
            <person name="Detter J.C."/>
            <person name="Woyke T."/>
            <person name="Bristow J."/>
            <person name="Markowitz V."/>
            <person name="Hugenholtz P."/>
            <person name="Eisen J.A."/>
            <person name="Kyrpides N.C."/>
            <person name="Klenk H.P."/>
            <person name="Lapidus A."/>
        </authorList>
    </citation>
    <scope>NUCLEOTIDE SEQUENCE [LARGE SCALE GENOMIC DNA]</scope>
    <source>
        <strain evidence="9">DSM 15567 / CIP 107919 / 50-1 BON</strain>
    </source>
</reference>
<evidence type="ECO:0000256" key="4">
    <source>
        <dbReference type="ARBA" id="ARBA00022989"/>
    </source>
</evidence>
<protein>
    <submittedName>
        <fullName evidence="8">ABC-3 protein</fullName>
    </submittedName>
</protein>
<accession>F4A1R2</accession>
<keyword evidence="4 7" id="KW-1133">Transmembrane helix</keyword>
<feature type="transmembrane region" description="Helical" evidence="7">
    <location>
        <begin position="218"/>
        <end position="238"/>
    </location>
</feature>
<evidence type="ECO:0000256" key="1">
    <source>
        <dbReference type="ARBA" id="ARBA00004141"/>
    </source>
</evidence>
<gene>
    <name evidence="8" type="ordered locus">Mahau_1936</name>
</gene>
<dbReference type="HOGENOM" id="CLU_028808_3_1_9"/>
<dbReference type="Gene3D" id="1.10.3470.10">
    <property type="entry name" value="ABC transporter involved in vitamin B12 uptake, BtuC"/>
    <property type="match status" value="1"/>
</dbReference>
<feature type="transmembrane region" description="Helical" evidence="7">
    <location>
        <begin position="44"/>
        <end position="69"/>
    </location>
</feature>
<comment type="subcellular location">
    <subcellularLocation>
        <location evidence="6">Cell membrane</location>
        <topology evidence="6">Multi-pass membrane protein</topology>
    </subcellularLocation>
    <subcellularLocation>
        <location evidence="1">Membrane</location>
        <topology evidence="1">Multi-pass membrane protein</topology>
    </subcellularLocation>
</comment>
<dbReference type="Pfam" id="PF00950">
    <property type="entry name" value="ABC-3"/>
    <property type="match status" value="1"/>
</dbReference>
<dbReference type="InterPro" id="IPR001626">
    <property type="entry name" value="ABC_TroCD"/>
</dbReference>
<evidence type="ECO:0000256" key="5">
    <source>
        <dbReference type="ARBA" id="ARBA00023136"/>
    </source>
</evidence>
<keyword evidence="9" id="KW-1185">Reference proteome</keyword>
<feature type="transmembrane region" description="Helical" evidence="7">
    <location>
        <begin position="190"/>
        <end position="211"/>
    </location>
</feature>
<evidence type="ECO:0000256" key="6">
    <source>
        <dbReference type="RuleBase" id="RU003943"/>
    </source>
</evidence>
<keyword evidence="3 6" id="KW-0812">Transmembrane</keyword>
<dbReference type="GO" id="GO:0043190">
    <property type="term" value="C:ATP-binding cassette (ABC) transporter complex"/>
    <property type="evidence" value="ECO:0007669"/>
    <property type="project" value="InterPro"/>
</dbReference>
<feature type="transmembrane region" description="Helical" evidence="7">
    <location>
        <begin position="244"/>
        <end position="261"/>
    </location>
</feature>
<feature type="transmembrane region" description="Helical" evidence="7">
    <location>
        <begin position="90"/>
        <end position="111"/>
    </location>
</feature>
<dbReference type="GO" id="GO:0055085">
    <property type="term" value="P:transmembrane transport"/>
    <property type="evidence" value="ECO:0007669"/>
    <property type="project" value="InterPro"/>
</dbReference>
<dbReference type="InterPro" id="IPR037294">
    <property type="entry name" value="ABC_BtuC-like"/>
</dbReference>
<keyword evidence="6" id="KW-0813">Transport</keyword>
<dbReference type="eggNOG" id="COG1108">
    <property type="taxonomic scope" value="Bacteria"/>
</dbReference>
<feature type="transmembrane region" description="Helical" evidence="7">
    <location>
        <begin position="131"/>
        <end position="149"/>
    </location>
</feature>